<gene>
    <name evidence="2" type="ORF">V5O48_016738</name>
</gene>
<evidence type="ECO:0000313" key="3">
    <source>
        <dbReference type="Proteomes" id="UP001465976"/>
    </source>
</evidence>
<protein>
    <submittedName>
        <fullName evidence="2">Uncharacterized protein</fullName>
    </submittedName>
</protein>
<evidence type="ECO:0000313" key="2">
    <source>
        <dbReference type="EMBL" id="KAL0565287.1"/>
    </source>
</evidence>
<comment type="caution">
    <text evidence="2">The sequence shown here is derived from an EMBL/GenBank/DDBJ whole genome shotgun (WGS) entry which is preliminary data.</text>
</comment>
<feature type="compositionally biased region" description="Low complexity" evidence="1">
    <location>
        <begin position="1"/>
        <end position="15"/>
    </location>
</feature>
<dbReference type="EMBL" id="JBAHYK010002336">
    <property type="protein sequence ID" value="KAL0565287.1"/>
    <property type="molecule type" value="Genomic_DNA"/>
</dbReference>
<feature type="region of interest" description="Disordered" evidence="1">
    <location>
        <begin position="1"/>
        <end position="21"/>
    </location>
</feature>
<reference evidence="2 3" key="1">
    <citation type="submission" date="2024-02" db="EMBL/GenBank/DDBJ databases">
        <title>A draft genome for the cacao thread blight pathogen Marasmius crinis-equi.</title>
        <authorList>
            <person name="Cohen S.P."/>
            <person name="Baruah I.K."/>
            <person name="Amoako-Attah I."/>
            <person name="Bukari Y."/>
            <person name="Meinhardt L.W."/>
            <person name="Bailey B.A."/>
        </authorList>
    </citation>
    <scope>NUCLEOTIDE SEQUENCE [LARGE SCALE GENOMIC DNA]</scope>
    <source>
        <strain evidence="2 3">GH-76</strain>
    </source>
</reference>
<sequence>MNTSGLSLPSTPSLTRADWNGDSPILSGNTTLYDSMSCPSPSPAPSGMGMLSTPMNPFQSFQQEISRLTLENAALKGFYDSLQKSYQDMTVAIKSTAGNVDRILEAVLALQTTGISSVGGGTSMMVLSIHKDYKPKTEEQGKELMRKGLKFFSYKQFENLPERKANTNGNLIAGQRDSKKIKPYIETESGVPLDTLSLNQIDTTLAGILMEVAVKTGLPPTWRRWATAEMKNHVYSHLVVAHPEMGLADGFWKAESMVTRYFPQWIRNRKKLIAPVFINAGIKVEEEDDDTDPDEDEGSDKVETSGKRKGESDSLLENGQGTSDPVPTKRQRTLGDIDGNGKEALPPSSTIPATTEPAIRLQIPKSSLFTRRDPPATEDVDEVSDPSLPQLSPPEVETSLGSANAPPNVTIPEKAQDALAPVEPQAPVQQNTTTTSNNAVEHGSSEQQAVTIRWYKPTQGRTAKGMCAHDWGKRVDGHKQDFEIYWKELPENNPNEFQHWQSEAESKQKNNATGKKSRRK</sequence>
<feature type="region of interest" description="Disordered" evidence="1">
    <location>
        <begin position="493"/>
        <end position="520"/>
    </location>
</feature>
<feature type="compositionally biased region" description="Acidic residues" evidence="1">
    <location>
        <begin position="285"/>
        <end position="298"/>
    </location>
</feature>
<feature type="compositionally biased region" description="Basic and acidic residues" evidence="1">
    <location>
        <begin position="299"/>
        <end position="312"/>
    </location>
</feature>
<feature type="compositionally biased region" description="Polar residues" evidence="1">
    <location>
        <begin position="315"/>
        <end position="325"/>
    </location>
</feature>
<keyword evidence="3" id="KW-1185">Reference proteome</keyword>
<dbReference type="Proteomes" id="UP001465976">
    <property type="component" value="Unassembled WGS sequence"/>
</dbReference>
<accession>A0ABR3EQV6</accession>
<feature type="compositionally biased region" description="Polar residues" evidence="1">
    <location>
        <begin position="427"/>
        <end position="449"/>
    </location>
</feature>
<evidence type="ECO:0000256" key="1">
    <source>
        <dbReference type="SAM" id="MobiDB-lite"/>
    </source>
</evidence>
<feature type="region of interest" description="Disordered" evidence="1">
    <location>
        <begin position="284"/>
        <end position="449"/>
    </location>
</feature>
<name>A0ABR3EQV6_9AGAR</name>
<organism evidence="2 3">
    <name type="scientific">Marasmius crinis-equi</name>
    <dbReference type="NCBI Taxonomy" id="585013"/>
    <lineage>
        <taxon>Eukaryota</taxon>
        <taxon>Fungi</taxon>
        <taxon>Dikarya</taxon>
        <taxon>Basidiomycota</taxon>
        <taxon>Agaricomycotina</taxon>
        <taxon>Agaricomycetes</taxon>
        <taxon>Agaricomycetidae</taxon>
        <taxon>Agaricales</taxon>
        <taxon>Marasmiineae</taxon>
        <taxon>Marasmiaceae</taxon>
        <taxon>Marasmius</taxon>
    </lineage>
</organism>
<proteinExistence type="predicted"/>